<evidence type="ECO:0000313" key="3">
    <source>
        <dbReference type="Proteomes" id="UP000183832"/>
    </source>
</evidence>
<protein>
    <submittedName>
        <fullName evidence="2">CLUMA_CG016929, isoform A</fullName>
    </submittedName>
</protein>
<accession>A0A1J1IUN1</accession>
<dbReference type="EMBL" id="CVRI01000059">
    <property type="protein sequence ID" value="CRL03410.1"/>
    <property type="molecule type" value="Genomic_DNA"/>
</dbReference>
<dbReference type="AlphaFoldDB" id="A0A1J1IUN1"/>
<organism evidence="2 3">
    <name type="scientific">Clunio marinus</name>
    <dbReference type="NCBI Taxonomy" id="568069"/>
    <lineage>
        <taxon>Eukaryota</taxon>
        <taxon>Metazoa</taxon>
        <taxon>Ecdysozoa</taxon>
        <taxon>Arthropoda</taxon>
        <taxon>Hexapoda</taxon>
        <taxon>Insecta</taxon>
        <taxon>Pterygota</taxon>
        <taxon>Neoptera</taxon>
        <taxon>Endopterygota</taxon>
        <taxon>Diptera</taxon>
        <taxon>Nematocera</taxon>
        <taxon>Chironomoidea</taxon>
        <taxon>Chironomidae</taxon>
        <taxon>Clunio</taxon>
    </lineage>
</organism>
<keyword evidence="3" id="KW-1185">Reference proteome</keyword>
<reference evidence="2 3" key="1">
    <citation type="submission" date="2015-04" db="EMBL/GenBank/DDBJ databases">
        <authorList>
            <person name="Syromyatnikov M.Y."/>
            <person name="Popov V.N."/>
        </authorList>
    </citation>
    <scope>NUCLEOTIDE SEQUENCE [LARGE SCALE GENOMIC DNA]</scope>
</reference>
<gene>
    <name evidence="2" type="ORF">CLUMA_CG016929</name>
</gene>
<feature type="region of interest" description="Disordered" evidence="1">
    <location>
        <begin position="1"/>
        <end position="22"/>
    </location>
</feature>
<proteinExistence type="predicted"/>
<feature type="compositionally biased region" description="Polar residues" evidence="1">
    <location>
        <begin position="12"/>
        <end position="22"/>
    </location>
</feature>
<evidence type="ECO:0000313" key="2">
    <source>
        <dbReference type="EMBL" id="CRL03410.1"/>
    </source>
</evidence>
<evidence type="ECO:0000256" key="1">
    <source>
        <dbReference type="SAM" id="MobiDB-lite"/>
    </source>
</evidence>
<sequence>MKAAKGWENIHENQGNHTTPAIMCKTSSVTQKAFNSTLLTFAEGTQMNGEGKFSLKDSIRNS</sequence>
<dbReference type="Proteomes" id="UP000183832">
    <property type="component" value="Unassembled WGS sequence"/>
</dbReference>
<name>A0A1J1IUN1_9DIPT</name>